<reference evidence="2" key="1">
    <citation type="journal article" date="2020" name="Stud. Mycol.">
        <title>101 Dothideomycetes genomes: a test case for predicting lifestyles and emergence of pathogens.</title>
        <authorList>
            <person name="Haridas S."/>
            <person name="Albert R."/>
            <person name="Binder M."/>
            <person name="Bloem J."/>
            <person name="Labutti K."/>
            <person name="Salamov A."/>
            <person name="Andreopoulos B."/>
            <person name="Baker S."/>
            <person name="Barry K."/>
            <person name="Bills G."/>
            <person name="Bluhm B."/>
            <person name="Cannon C."/>
            <person name="Castanera R."/>
            <person name="Culley D."/>
            <person name="Daum C."/>
            <person name="Ezra D."/>
            <person name="Gonzalez J."/>
            <person name="Henrissat B."/>
            <person name="Kuo A."/>
            <person name="Liang C."/>
            <person name="Lipzen A."/>
            <person name="Lutzoni F."/>
            <person name="Magnuson J."/>
            <person name="Mondo S."/>
            <person name="Nolan M."/>
            <person name="Ohm R."/>
            <person name="Pangilinan J."/>
            <person name="Park H.-J."/>
            <person name="Ramirez L."/>
            <person name="Alfaro M."/>
            <person name="Sun H."/>
            <person name="Tritt A."/>
            <person name="Yoshinaga Y."/>
            <person name="Zwiers L.-H."/>
            <person name="Turgeon B."/>
            <person name="Goodwin S."/>
            <person name="Spatafora J."/>
            <person name="Crous P."/>
            <person name="Grigoriev I."/>
        </authorList>
    </citation>
    <scope>NUCLEOTIDE SEQUENCE</scope>
    <source>
        <strain evidence="2">CBS 279.74</strain>
    </source>
</reference>
<feature type="transmembrane region" description="Helical" evidence="1">
    <location>
        <begin position="104"/>
        <end position="121"/>
    </location>
</feature>
<feature type="transmembrane region" description="Helical" evidence="1">
    <location>
        <begin position="66"/>
        <end position="84"/>
    </location>
</feature>
<keyword evidence="3" id="KW-1185">Reference proteome</keyword>
<dbReference type="EMBL" id="MU005765">
    <property type="protein sequence ID" value="KAF2713987.1"/>
    <property type="molecule type" value="Genomic_DNA"/>
</dbReference>
<protein>
    <submittedName>
        <fullName evidence="2">Uncharacterized protein</fullName>
    </submittedName>
</protein>
<keyword evidence="1" id="KW-1133">Transmembrane helix</keyword>
<feature type="transmembrane region" description="Helical" evidence="1">
    <location>
        <begin position="167"/>
        <end position="190"/>
    </location>
</feature>
<dbReference type="AlphaFoldDB" id="A0A6G1KNT1"/>
<proteinExistence type="predicted"/>
<name>A0A6G1KNT1_9PLEO</name>
<feature type="transmembrane region" description="Helical" evidence="1">
    <location>
        <begin position="210"/>
        <end position="232"/>
    </location>
</feature>
<gene>
    <name evidence="2" type="ORF">K504DRAFT_370231</name>
</gene>
<organism evidence="2 3">
    <name type="scientific">Pleomassaria siparia CBS 279.74</name>
    <dbReference type="NCBI Taxonomy" id="1314801"/>
    <lineage>
        <taxon>Eukaryota</taxon>
        <taxon>Fungi</taxon>
        <taxon>Dikarya</taxon>
        <taxon>Ascomycota</taxon>
        <taxon>Pezizomycotina</taxon>
        <taxon>Dothideomycetes</taxon>
        <taxon>Pleosporomycetidae</taxon>
        <taxon>Pleosporales</taxon>
        <taxon>Pleomassariaceae</taxon>
        <taxon>Pleomassaria</taxon>
    </lineage>
</organism>
<sequence>MDGQDTRGASNPVKPRPKFFYRLFHFFGGGIYAPDSSTFDPIETLLNAEDPEERDRLTEQWRDHRLAELSFVGVVSALLAGVLTSTGSWPNISSGSQDAWYVRTSWYCGIILSLFSLLAAADQTVRLHRMSSHRNALNNIRNLLAMPDGKRRRSKSSHRLKPKTSQVYAWQLPVIFLTTATVAMIVGMFLHVWNAPSGLNWADDNVKVAVVFSVVAVLSIGIFFAGQATMYVPDDEVE</sequence>
<evidence type="ECO:0000256" key="1">
    <source>
        <dbReference type="SAM" id="Phobius"/>
    </source>
</evidence>
<dbReference type="Proteomes" id="UP000799428">
    <property type="component" value="Unassembled WGS sequence"/>
</dbReference>
<accession>A0A6G1KNT1</accession>
<keyword evidence="1" id="KW-0472">Membrane</keyword>
<evidence type="ECO:0000313" key="2">
    <source>
        <dbReference type="EMBL" id="KAF2713987.1"/>
    </source>
</evidence>
<evidence type="ECO:0000313" key="3">
    <source>
        <dbReference type="Proteomes" id="UP000799428"/>
    </source>
</evidence>
<dbReference type="OrthoDB" id="2150604at2759"/>
<keyword evidence="1" id="KW-0812">Transmembrane</keyword>